<name>A0AC61NIJ4_9BACT</name>
<dbReference type="EMBL" id="CP081303">
    <property type="protein sequence ID" value="QZE15558.1"/>
    <property type="molecule type" value="Genomic_DNA"/>
</dbReference>
<dbReference type="Proteomes" id="UP000826212">
    <property type="component" value="Chromosome"/>
</dbReference>
<keyword evidence="2" id="KW-1185">Reference proteome</keyword>
<reference evidence="1" key="1">
    <citation type="submission" date="2021-08" db="EMBL/GenBank/DDBJ databases">
        <title>Novel anaerobic bacterium isolated from sea squirt in East Sea, Republic of Korea.</title>
        <authorList>
            <person name="Nguyen T.H."/>
            <person name="Li Z."/>
            <person name="Lee Y.-J."/>
            <person name="Ko J."/>
            <person name="Kim S.-G."/>
        </authorList>
    </citation>
    <scope>NUCLEOTIDE SEQUENCE</scope>
    <source>
        <strain evidence="1">KCTC 25031</strain>
    </source>
</reference>
<proteinExistence type="predicted"/>
<organism evidence="1 2">
    <name type="scientific">Halosquirtibacter laminarini</name>
    <dbReference type="NCBI Taxonomy" id="3374600"/>
    <lineage>
        <taxon>Bacteria</taxon>
        <taxon>Pseudomonadati</taxon>
        <taxon>Bacteroidota</taxon>
        <taxon>Bacteroidia</taxon>
        <taxon>Marinilabiliales</taxon>
        <taxon>Prolixibacteraceae</taxon>
        <taxon>Halosquirtibacter</taxon>
    </lineage>
</organism>
<accession>A0AC61NIJ4</accession>
<evidence type="ECO:0000313" key="1">
    <source>
        <dbReference type="EMBL" id="QZE15558.1"/>
    </source>
</evidence>
<evidence type="ECO:0000313" key="2">
    <source>
        <dbReference type="Proteomes" id="UP000826212"/>
    </source>
</evidence>
<sequence>MNLISPIQESFSSIKQNKTRSVLAGFGVAWGIFILILLLGAGNGFQEGILQLFSSFAKNSMFMVLP</sequence>
<protein>
    <submittedName>
        <fullName evidence="1">Uncharacterized protein</fullName>
    </submittedName>
</protein>
<gene>
    <name evidence="1" type="ORF">K4L44_06915</name>
</gene>